<evidence type="ECO:0000313" key="7">
    <source>
        <dbReference type="EMBL" id="QQL45515.1"/>
    </source>
</evidence>
<dbReference type="GO" id="GO:1990904">
    <property type="term" value="C:ribonucleoprotein complex"/>
    <property type="evidence" value="ECO:0007669"/>
    <property type="project" value="UniProtKB-KW"/>
</dbReference>
<dbReference type="Gene3D" id="3.30.70.60">
    <property type="match status" value="1"/>
</dbReference>
<dbReference type="SUPFAM" id="SSF54995">
    <property type="entry name" value="Ribosomal protein S6"/>
    <property type="match status" value="1"/>
</dbReference>
<dbReference type="GO" id="GO:0003735">
    <property type="term" value="F:structural constituent of ribosome"/>
    <property type="evidence" value="ECO:0007669"/>
    <property type="project" value="InterPro"/>
</dbReference>
<dbReference type="CDD" id="cd00473">
    <property type="entry name" value="bS6"/>
    <property type="match status" value="1"/>
</dbReference>
<protein>
    <recommendedName>
        <fullName evidence="5">Small ribosomal subunit protein bS6</fullName>
    </recommendedName>
    <alternativeName>
        <fullName evidence="6">30S ribosomal protein S6</fullName>
    </alternativeName>
</protein>
<accession>A0A6B3LB69</accession>
<keyword evidence="3" id="KW-0687">Ribonucleoprotein</keyword>
<keyword evidence="2 7" id="KW-0689">Ribosomal protein</keyword>
<comment type="similarity">
    <text evidence="1">Belongs to the bacterial ribosomal protein bS6 family.</text>
</comment>
<dbReference type="GO" id="GO:0006412">
    <property type="term" value="P:translation"/>
    <property type="evidence" value="ECO:0007669"/>
    <property type="project" value="InterPro"/>
</dbReference>
<sequence>MKRKYEGVIVLNTKDKEDSVDTMISNVSKELEALGAELEQVEQLGRKEFAYNARHLAAGFYVNYFFTAEPAAIDAITEKLKLNKDVHLQHYKRLG</sequence>
<dbReference type="AlphaFoldDB" id="A0A6B3LB69"/>
<dbReference type="GO" id="GO:0019843">
    <property type="term" value="F:rRNA binding"/>
    <property type="evidence" value="ECO:0007669"/>
    <property type="project" value="InterPro"/>
</dbReference>
<dbReference type="InterPro" id="IPR035980">
    <property type="entry name" value="Ribosomal_bS6_sf"/>
</dbReference>
<dbReference type="GO" id="GO:0005840">
    <property type="term" value="C:ribosome"/>
    <property type="evidence" value="ECO:0007669"/>
    <property type="project" value="UniProtKB-KW"/>
</dbReference>
<evidence type="ECO:0000256" key="5">
    <source>
        <dbReference type="ARBA" id="ARBA00035294"/>
    </source>
</evidence>
<proteinExistence type="inferred from homology"/>
<keyword evidence="8" id="KW-1185">Reference proteome</keyword>
<comment type="function">
    <text evidence="4">Binds together with bS18 to 16S ribosomal RNA.</text>
</comment>
<organism evidence="7 8">
    <name type="scientific">Sulfuriroseicoccus oceanibius</name>
    <dbReference type="NCBI Taxonomy" id="2707525"/>
    <lineage>
        <taxon>Bacteria</taxon>
        <taxon>Pseudomonadati</taxon>
        <taxon>Verrucomicrobiota</taxon>
        <taxon>Verrucomicrobiia</taxon>
        <taxon>Verrucomicrobiales</taxon>
        <taxon>Verrucomicrobiaceae</taxon>
        <taxon>Sulfuriroseicoccus</taxon>
    </lineage>
</organism>
<dbReference type="InterPro" id="IPR000529">
    <property type="entry name" value="Ribosomal_bS6"/>
</dbReference>
<dbReference type="Pfam" id="PF01250">
    <property type="entry name" value="Ribosomal_S6"/>
    <property type="match status" value="1"/>
</dbReference>
<name>A0A6B3LB69_9BACT</name>
<dbReference type="KEGG" id="soa:G3M56_002690"/>
<dbReference type="InterPro" id="IPR014717">
    <property type="entry name" value="Transl_elong_EF1B/ribsomal_bS6"/>
</dbReference>
<evidence type="ECO:0000313" key="8">
    <source>
        <dbReference type="Proteomes" id="UP000475117"/>
    </source>
</evidence>
<evidence type="ECO:0000256" key="1">
    <source>
        <dbReference type="ARBA" id="ARBA00009512"/>
    </source>
</evidence>
<dbReference type="InterPro" id="IPR020814">
    <property type="entry name" value="Ribosomal_S6_plastid/chlpt"/>
</dbReference>
<dbReference type="RefSeq" id="WP_164363086.1">
    <property type="nucleotide sequence ID" value="NZ_CP066776.1"/>
</dbReference>
<evidence type="ECO:0000256" key="6">
    <source>
        <dbReference type="ARBA" id="ARBA00035520"/>
    </source>
</evidence>
<evidence type="ECO:0000256" key="2">
    <source>
        <dbReference type="ARBA" id="ARBA00022980"/>
    </source>
</evidence>
<reference evidence="7 8" key="1">
    <citation type="submission" date="2020-12" db="EMBL/GenBank/DDBJ databases">
        <title>Sulforoseuscoccus oceanibium gen. nov., sp. nov., a representative of the phylum Verrucomicrobia with special cytoplasmic membrane, and proposal of Sulforoseuscoccusaceae fam. nov.</title>
        <authorList>
            <person name="Xi F."/>
        </authorList>
    </citation>
    <scope>NUCLEOTIDE SEQUENCE [LARGE SCALE GENOMIC DNA]</scope>
    <source>
        <strain evidence="7 8">T37</strain>
    </source>
</reference>
<gene>
    <name evidence="7" type="primary">rpsF</name>
    <name evidence="7" type="ORF">G3M56_002690</name>
</gene>
<dbReference type="EMBL" id="CP066776">
    <property type="protein sequence ID" value="QQL45515.1"/>
    <property type="molecule type" value="Genomic_DNA"/>
</dbReference>
<dbReference type="NCBIfam" id="TIGR00166">
    <property type="entry name" value="S6"/>
    <property type="match status" value="1"/>
</dbReference>
<evidence type="ECO:0000256" key="3">
    <source>
        <dbReference type="ARBA" id="ARBA00023274"/>
    </source>
</evidence>
<evidence type="ECO:0000256" key="4">
    <source>
        <dbReference type="ARBA" id="ARBA00035104"/>
    </source>
</evidence>
<dbReference type="Proteomes" id="UP000475117">
    <property type="component" value="Chromosome"/>
</dbReference>